<dbReference type="SUPFAM" id="SSF53335">
    <property type="entry name" value="S-adenosyl-L-methionine-dependent methyltransferases"/>
    <property type="match status" value="1"/>
</dbReference>
<evidence type="ECO:0000313" key="2">
    <source>
        <dbReference type="EMBL" id="MBC2594543.1"/>
    </source>
</evidence>
<name>A0A842HDF2_9BACT</name>
<dbReference type="Pfam" id="PF08241">
    <property type="entry name" value="Methyltransf_11"/>
    <property type="match status" value="1"/>
</dbReference>
<dbReference type="GO" id="GO:0032259">
    <property type="term" value="P:methylation"/>
    <property type="evidence" value="ECO:0007669"/>
    <property type="project" value="UniProtKB-KW"/>
</dbReference>
<organism evidence="2 3">
    <name type="scientific">Ruficoccus amylovorans</name>
    <dbReference type="NCBI Taxonomy" id="1804625"/>
    <lineage>
        <taxon>Bacteria</taxon>
        <taxon>Pseudomonadati</taxon>
        <taxon>Verrucomicrobiota</taxon>
        <taxon>Opitutia</taxon>
        <taxon>Puniceicoccales</taxon>
        <taxon>Cerasicoccaceae</taxon>
        <taxon>Ruficoccus</taxon>
    </lineage>
</organism>
<reference evidence="2 3" key="1">
    <citation type="submission" date="2020-07" db="EMBL/GenBank/DDBJ databases">
        <authorList>
            <person name="Feng X."/>
        </authorList>
    </citation>
    <scope>NUCLEOTIDE SEQUENCE [LARGE SCALE GENOMIC DNA]</scope>
    <source>
        <strain evidence="2 3">JCM31066</strain>
    </source>
</reference>
<evidence type="ECO:0000259" key="1">
    <source>
        <dbReference type="Pfam" id="PF08241"/>
    </source>
</evidence>
<dbReference type="EMBL" id="JACHVB010000025">
    <property type="protein sequence ID" value="MBC2594543.1"/>
    <property type="molecule type" value="Genomic_DNA"/>
</dbReference>
<dbReference type="Proteomes" id="UP000546464">
    <property type="component" value="Unassembled WGS sequence"/>
</dbReference>
<feature type="domain" description="Methyltransferase type 11" evidence="1">
    <location>
        <begin position="62"/>
        <end position="111"/>
    </location>
</feature>
<keyword evidence="2" id="KW-0808">Transferase</keyword>
<accession>A0A842HDF2</accession>
<protein>
    <submittedName>
        <fullName evidence="2">Methyltransferase domain-containing protein</fullName>
    </submittedName>
</protein>
<comment type="caution">
    <text evidence="2">The sequence shown here is derived from an EMBL/GenBank/DDBJ whole genome shotgun (WGS) entry which is preliminary data.</text>
</comment>
<proteinExistence type="predicted"/>
<gene>
    <name evidence="2" type="ORF">H5P28_09760</name>
</gene>
<dbReference type="Gene3D" id="3.40.50.150">
    <property type="entry name" value="Vaccinia Virus protein VP39"/>
    <property type="match status" value="1"/>
</dbReference>
<dbReference type="RefSeq" id="WP_185675524.1">
    <property type="nucleotide sequence ID" value="NZ_JACHVB010000025.1"/>
</dbReference>
<keyword evidence="3" id="KW-1185">Reference proteome</keyword>
<dbReference type="InterPro" id="IPR013216">
    <property type="entry name" value="Methyltransf_11"/>
</dbReference>
<dbReference type="AlphaFoldDB" id="A0A842HDF2"/>
<evidence type="ECO:0000313" key="3">
    <source>
        <dbReference type="Proteomes" id="UP000546464"/>
    </source>
</evidence>
<dbReference type="InterPro" id="IPR029063">
    <property type="entry name" value="SAM-dependent_MTases_sf"/>
</dbReference>
<keyword evidence="2" id="KW-0489">Methyltransferase</keyword>
<sequence length="229" mass="26539">MPRPSCMVFAARYLPPDEIRGKEVIEVGSCDFNGSIKPYVTHWAPKSYLGIDMIEGPCVDKVMNADTLEQEFGPESFDIVISIEMMEHTRWWRTSLTNMKRICRRGGLLLITSPAIGYPYHGYPTDFWRYEIDDFKKMLADFEILGIERDESGPGTFVVARKPMDYQECDLGPIELFSVVTGRRTREIDEADFKSPYFKRQALKVRLKVATSRLYRWLGRCTSKILRLK</sequence>
<dbReference type="GO" id="GO:0008757">
    <property type="term" value="F:S-adenosylmethionine-dependent methyltransferase activity"/>
    <property type="evidence" value="ECO:0007669"/>
    <property type="project" value="InterPro"/>
</dbReference>